<evidence type="ECO:0000256" key="8">
    <source>
        <dbReference type="ARBA" id="ARBA00023133"/>
    </source>
</evidence>
<name>A0A225B6G0_TALAT</name>
<evidence type="ECO:0000313" key="14">
    <source>
        <dbReference type="Proteomes" id="UP000214365"/>
    </source>
</evidence>
<dbReference type="EMBL" id="LFMY01000004">
    <property type="protein sequence ID" value="OKL61487.1"/>
    <property type="molecule type" value="Genomic_DNA"/>
</dbReference>
<organism evidence="13 14">
    <name type="scientific">Talaromyces atroroseus</name>
    <dbReference type="NCBI Taxonomy" id="1441469"/>
    <lineage>
        <taxon>Eukaryota</taxon>
        <taxon>Fungi</taxon>
        <taxon>Dikarya</taxon>
        <taxon>Ascomycota</taxon>
        <taxon>Pezizomycotina</taxon>
        <taxon>Eurotiomycetes</taxon>
        <taxon>Eurotiomycetidae</taxon>
        <taxon>Eurotiales</taxon>
        <taxon>Trichocomaceae</taxon>
        <taxon>Talaromyces</taxon>
        <taxon>Talaromyces sect. Trachyspermi</taxon>
    </lineage>
</organism>
<evidence type="ECO:0000313" key="13">
    <source>
        <dbReference type="EMBL" id="OKL61487.1"/>
    </source>
</evidence>
<evidence type="ECO:0000256" key="2">
    <source>
        <dbReference type="ARBA" id="ARBA00005073"/>
    </source>
</evidence>
<dbReference type="InterPro" id="IPR050464">
    <property type="entry name" value="Zeta_carotene_desat/Oxidored"/>
</dbReference>
<comment type="similarity">
    <text evidence="3 11">Belongs to the protoporphyrinogen/coproporphyrinogen oxidase family. Protoporphyrinogen oxidase subfamily.</text>
</comment>
<dbReference type="Gene3D" id="3.50.50.60">
    <property type="entry name" value="FAD/NAD(P)-binding domain"/>
    <property type="match status" value="1"/>
</dbReference>
<dbReference type="OrthoDB" id="438553at2759"/>
<gene>
    <name evidence="13" type="ORF">UA08_03425</name>
</gene>
<keyword evidence="14" id="KW-1185">Reference proteome</keyword>
<comment type="catalytic activity">
    <reaction evidence="10 11">
        <text>protoporphyrinogen IX + 3 O2 = protoporphyrin IX + 3 H2O2</text>
        <dbReference type="Rhea" id="RHEA:25576"/>
        <dbReference type="ChEBI" id="CHEBI:15379"/>
        <dbReference type="ChEBI" id="CHEBI:16240"/>
        <dbReference type="ChEBI" id="CHEBI:57306"/>
        <dbReference type="ChEBI" id="CHEBI:57307"/>
        <dbReference type="EC" id="1.3.3.4"/>
    </reaction>
</comment>
<keyword evidence="7 11" id="KW-0560">Oxidoreductase</keyword>
<evidence type="ECO:0000256" key="4">
    <source>
        <dbReference type="ARBA" id="ARBA00012867"/>
    </source>
</evidence>
<comment type="cofactor">
    <cofactor evidence="11">
        <name>FAD</name>
        <dbReference type="ChEBI" id="CHEBI:57692"/>
    </cofactor>
    <text evidence="11">Binds 1 FAD per subunit.</text>
</comment>
<reference evidence="13 14" key="1">
    <citation type="submission" date="2015-06" db="EMBL/GenBank/DDBJ databases">
        <title>Talaromyces atroroseus IBT 11181 draft genome.</title>
        <authorList>
            <person name="Rasmussen K.B."/>
            <person name="Rasmussen S."/>
            <person name="Petersen B."/>
            <person name="Sicheritz-Ponten T."/>
            <person name="Mortensen U.H."/>
            <person name="Thrane U."/>
        </authorList>
    </citation>
    <scope>NUCLEOTIDE SEQUENCE [LARGE SCALE GENOMIC DNA]</scope>
    <source>
        <strain evidence="13 14">IBT 11181</strain>
    </source>
</reference>
<dbReference type="InterPro" id="IPR036188">
    <property type="entry name" value="FAD/NAD-bd_sf"/>
</dbReference>
<dbReference type="GO" id="GO:0006782">
    <property type="term" value="P:protoporphyrinogen IX biosynthetic process"/>
    <property type="evidence" value="ECO:0007669"/>
    <property type="project" value="UniProtKB-UniRule"/>
</dbReference>
<keyword evidence="8 11" id="KW-0350">Heme biosynthesis</keyword>
<dbReference type="InterPro" id="IPR004572">
    <property type="entry name" value="Protoporphyrinogen_oxidase"/>
</dbReference>
<evidence type="ECO:0000256" key="9">
    <source>
        <dbReference type="ARBA" id="ARBA00023244"/>
    </source>
</evidence>
<dbReference type="NCBIfam" id="TIGR00562">
    <property type="entry name" value="proto_IX_ox"/>
    <property type="match status" value="1"/>
</dbReference>
<dbReference type="AlphaFoldDB" id="A0A225B6G0"/>
<comment type="caution">
    <text evidence="13">The sequence shown here is derived from an EMBL/GenBank/DDBJ whole genome shotgun (WGS) entry which is preliminary data.</text>
</comment>
<dbReference type="RefSeq" id="XP_020121608.1">
    <property type="nucleotide sequence ID" value="XM_020265724.1"/>
</dbReference>
<evidence type="ECO:0000256" key="5">
    <source>
        <dbReference type="ARBA" id="ARBA00022630"/>
    </source>
</evidence>
<comment type="subcellular location">
    <subcellularLocation>
        <location evidence="11">Mitochondrion inner membrane</location>
    </subcellularLocation>
</comment>
<keyword evidence="5 11" id="KW-0285">Flavoprotein</keyword>
<dbReference type="GO" id="GO:0005743">
    <property type="term" value="C:mitochondrial inner membrane"/>
    <property type="evidence" value="ECO:0007669"/>
    <property type="project" value="UniProtKB-SubCell"/>
</dbReference>
<keyword evidence="6 11" id="KW-0274">FAD</keyword>
<dbReference type="Proteomes" id="UP000214365">
    <property type="component" value="Unassembled WGS sequence"/>
</dbReference>
<evidence type="ECO:0000256" key="11">
    <source>
        <dbReference type="RuleBase" id="RU367069"/>
    </source>
</evidence>
<evidence type="ECO:0000259" key="12">
    <source>
        <dbReference type="Pfam" id="PF01593"/>
    </source>
</evidence>
<keyword evidence="9 11" id="KW-0627">Porphyrin biosynthesis</keyword>
<dbReference type="SUPFAM" id="SSF54373">
    <property type="entry name" value="FAD-linked reductases, C-terminal domain"/>
    <property type="match status" value="1"/>
</dbReference>
<dbReference type="SUPFAM" id="SSF51905">
    <property type="entry name" value="FAD/NAD(P)-binding domain"/>
    <property type="match status" value="1"/>
</dbReference>
<dbReference type="Pfam" id="PF01593">
    <property type="entry name" value="Amino_oxidase"/>
    <property type="match status" value="1"/>
</dbReference>
<sequence length="596" mass="66613">MRRFRLTHATRSYPKHSAHRVRFFHQETKPYNVAVIGGGITGLTAAWRLCQDPKCQKITLYEKSSQLGGWLQSETADVDGGRVVFEYGPRTIRASDPAALPMLDLLFSLGMTEQLFLIDRRSPAALNRYIYYPNHLVRMPGPEPNSGPLSSMWRGLKTLLTEPLFEGAIGAFLKEPIRDARTDRQDESIGDFVSRRLSPKMADNLASAVFHGIFAGDIYKLSAQTILGAQHALEKKHDSVTAGIVENMQEKKRVVTADHLLATWSVQEQRSLGHFDRLRAVLKSMSVFALRDGISEIARVMAKKFQEHSHKIQVVTEADIKAIRREENHDITISLDKGKNRVTSQTFNRVIATAPPPELARLIEAGSTKDSQRPTGTISRLKEHNYAVNVMVVNLYYDAPNLIPHRGFGYLIPRSVSFDQNPERGLGVIFGSETSQPQDTAPGTKLTVMMGGHWWDGWAESDLPSPEEGIRMARSLLKRHLGIEAAPALARARLQRDAIPQFTVNHLTRMASLSRAVREDFDRRLTLAGNWYSMHGVGINDCVTQGYLAATWGVDSTEGVGPLLNTMSDLMEDQAGGIPTSSQRYLMMKYQEIKRA</sequence>
<dbReference type="STRING" id="1441469.A0A225B6G0"/>
<dbReference type="UniPathway" id="UPA00251">
    <property type="reaction ID" value="UER00324"/>
</dbReference>
<evidence type="ECO:0000256" key="3">
    <source>
        <dbReference type="ARBA" id="ARBA00010551"/>
    </source>
</evidence>
<dbReference type="PANTHER" id="PTHR42923:SF3">
    <property type="entry name" value="PROTOPORPHYRINOGEN OXIDASE"/>
    <property type="match status" value="1"/>
</dbReference>
<protein>
    <recommendedName>
        <fullName evidence="4 11">Protoporphyrinogen oxidase</fullName>
        <ecNumber evidence="4 11">1.3.3.4</ecNumber>
    </recommendedName>
</protein>
<evidence type="ECO:0000256" key="7">
    <source>
        <dbReference type="ARBA" id="ARBA00023002"/>
    </source>
</evidence>
<dbReference type="EC" id="1.3.3.4" evidence="4 11"/>
<dbReference type="GO" id="GO:0004729">
    <property type="term" value="F:oxygen-dependent protoporphyrinogen oxidase activity"/>
    <property type="evidence" value="ECO:0007669"/>
    <property type="project" value="UniProtKB-UniRule"/>
</dbReference>
<accession>A0A225B6G0</accession>
<comment type="pathway">
    <text evidence="2 11">Porphyrin-containing compound metabolism; protoporphyrin-IX biosynthesis; protoporphyrin-IX from protoporphyrinogen-IX: step 1/1.</text>
</comment>
<dbReference type="PANTHER" id="PTHR42923">
    <property type="entry name" value="PROTOPORPHYRINOGEN OXIDASE"/>
    <property type="match status" value="1"/>
</dbReference>
<dbReference type="InterPro" id="IPR002937">
    <property type="entry name" value="Amino_oxidase"/>
</dbReference>
<comment type="function">
    <text evidence="1 11">Catalyzes the 6-electron oxidation of protoporphyrinogen-IX to form protoporphyrin-IX.</text>
</comment>
<evidence type="ECO:0000256" key="6">
    <source>
        <dbReference type="ARBA" id="ARBA00022827"/>
    </source>
</evidence>
<evidence type="ECO:0000256" key="1">
    <source>
        <dbReference type="ARBA" id="ARBA00002600"/>
    </source>
</evidence>
<feature type="domain" description="Amine oxidase" evidence="12">
    <location>
        <begin position="40"/>
        <end position="550"/>
    </location>
</feature>
<evidence type="ECO:0000256" key="10">
    <source>
        <dbReference type="ARBA" id="ARBA00047554"/>
    </source>
</evidence>
<proteinExistence type="inferred from homology"/>
<dbReference type="GeneID" id="31003180"/>